<evidence type="ECO:0000256" key="9">
    <source>
        <dbReference type="ARBA" id="ARBA00029803"/>
    </source>
</evidence>
<dbReference type="GO" id="GO:0070131">
    <property type="term" value="P:positive regulation of mitochondrial translation"/>
    <property type="evidence" value="ECO:0007669"/>
    <property type="project" value="TreeGrafter"/>
</dbReference>
<dbReference type="Gene3D" id="3.40.1280.30">
    <property type="match status" value="1"/>
</dbReference>
<sequence length="388" mass="44794">MALRLRLLQFTAHKNTDTISKRCWKLMRAASGVPFSTCRSYCAVVSSREVTEEHECDDEAKEKSCPYRVADFPDLAVDKITKERLRLLLRQHNLRLRSGLPTPLELSSQDVLDLLARDSYHKRCRLFKYLFHQEQKRLRQRRRETTGLVTAVMSEPNMGRLLPYSADRLDEYRLFGNTFLLRIWGGAIDRFYESRQIPAILFGQSVVFDLSYDEVMTPRECNKAARDLLSVFGKNRWSRDPFQLYFCNASPNGLTARILRSALFEVSKIPLLSELTSSSYLNIFPKEKLVYLTPDSENTLDEFDYDAVYVVGALVDKEAKNGATLSKATSEGLKTARFPQTFAWSWQKEVAQPLHLIDVFKILLALKQTNDWKTALRFINRKVTVHQG</sequence>
<dbReference type="GO" id="GO:0005654">
    <property type="term" value="C:nucleoplasm"/>
    <property type="evidence" value="ECO:0007669"/>
    <property type="project" value="TreeGrafter"/>
</dbReference>
<dbReference type="EMBL" id="JO844579">
    <property type="protein sequence ID" value="AEO36196.1"/>
    <property type="molecule type" value="mRNA"/>
</dbReference>
<keyword evidence="3" id="KW-0808">Transferase</keyword>
<dbReference type="GO" id="GO:0032259">
    <property type="term" value="P:methylation"/>
    <property type="evidence" value="ECO:0007669"/>
    <property type="project" value="UniProtKB-KW"/>
</dbReference>
<evidence type="ECO:0000313" key="11">
    <source>
        <dbReference type="EMBL" id="AEO36196.1"/>
    </source>
</evidence>
<feature type="domain" description="SAM-dependent MTase TRM10-type" evidence="10">
    <location>
        <begin position="192"/>
        <end position="388"/>
    </location>
</feature>
<evidence type="ECO:0000259" key="10">
    <source>
        <dbReference type="PROSITE" id="PS51675"/>
    </source>
</evidence>
<dbReference type="GO" id="GO:0008168">
    <property type="term" value="F:methyltransferase activity"/>
    <property type="evidence" value="ECO:0007669"/>
    <property type="project" value="UniProtKB-KW"/>
</dbReference>
<evidence type="ECO:0000256" key="1">
    <source>
        <dbReference type="ARBA" id="ARBA00004173"/>
    </source>
</evidence>
<proteinExistence type="evidence at transcript level"/>
<dbReference type="InterPro" id="IPR025812">
    <property type="entry name" value="Trm10_C_MTase_dom"/>
</dbReference>
<protein>
    <recommendedName>
        <fullName evidence="9">RNA (guanine-9-)-methyltransferase domain-containing protein 1</fullName>
    </recommendedName>
</protein>
<dbReference type="GO" id="GO:0000049">
    <property type="term" value="F:tRNA binding"/>
    <property type="evidence" value="ECO:0007669"/>
    <property type="project" value="TreeGrafter"/>
</dbReference>
<evidence type="ECO:0000256" key="5">
    <source>
        <dbReference type="ARBA" id="ARBA00022694"/>
    </source>
</evidence>
<dbReference type="InterPro" id="IPR028564">
    <property type="entry name" value="MT_TRM10-typ"/>
</dbReference>
<comment type="subcellular location">
    <subcellularLocation>
        <location evidence="1">Mitochondrion</location>
    </subcellularLocation>
</comment>
<dbReference type="CDD" id="cd18102">
    <property type="entry name" value="Trm10_MRRP1"/>
    <property type="match status" value="1"/>
</dbReference>
<keyword evidence="2" id="KW-0489">Methyltransferase</keyword>
<dbReference type="PANTHER" id="PTHR13563:SF5">
    <property type="entry name" value="TRNA METHYLTRANSFERASE 10 HOMOLOG C"/>
    <property type="match status" value="1"/>
</dbReference>
<dbReference type="AlphaFoldDB" id="G3MRS8"/>
<keyword evidence="6" id="KW-0809">Transit peptide</keyword>
<reference evidence="11" key="1">
    <citation type="journal article" date="2011" name="PLoS ONE">
        <title>A deep insight into the sialotranscriptome of the gulf coast tick, Amblyomma maculatum.</title>
        <authorList>
            <person name="Karim S."/>
            <person name="Singh P."/>
            <person name="Ribeiro J.M."/>
        </authorList>
    </citation>
    <scope>NUCLEOTIDE SEQUENCE</scope>
    <source>
        <tissue evidence="11">Salivary gland</tissue>
    </source>
</reference>
<dbReference type="GO" id="GO:0097745">
    <property type="term" value="P:mitochondrial tRNA 5'-end processing"/>
    <property type="evidence" value="ECO:0007669"/>
    <property type="project" value="TreeGrafter"/>
</dbReference>
<organism evidence="11">
    <name type="scientific">Amblyomma maculatum</name>
    <name type="common">Gulf Coast tick</name>
    <dbReference type="NCBI Taxonomy" id="34609"/>
    <lineage>
        <taxon>Eukaryota</taxon>
        <taxon>Metazoa</taxon>
        <taxon>Ecdysozoa</taxon>
        <taxon>Arthropoda</taxon>
        <taxon>Chelicerata</taxon>
        <taxon>Arachnida</taxon>
        <taxon>Acari</taxon>
        <taxon>Parasitiformes</taxon>
        <taxon>Ixodida</taxon>
        <taxon>Ixodoidea</taxon>
        <taxon>Ixodidae</taxon>
        <taxon>Amblyomminae</taxon>
        <taxon>Amblyomma</taxon>
    </lineage>
</organism>
<accession>G3MRS8</accession>
<evidence type="ECO:0000256" key="3">
    <source>
        <dbReference type="ARBA" id="ARBA00022679"/>
    </source>
</evidence>
<evidence type="ECO:0000256" key="6">
    <source>
        <dbReference type="ARBA" id="ARBA00022946"/>
    </source>
</evidence>
<keyword evidence="8" id="KW-0496">Mitochondrion</keyword>
<evidence type="ECO:0000256" key="2">
    <source>
        <dbReference type="ARBA" id="ARBA00022603"/>
    </source>
</evidence>
<evidence type="ECO:0000256" key="8">
    <source>
        <dbReference type="ARBA" id="ARBA00023128"/>
    </source>
</evidence>
<keyword evidence="5" id="KW-0819">tRNA processing</keyword>
<keyword evidence="4" id="KW-0949">S-adenosyl-L-methionine</keyword>
<dbReference type="PANTHER" id="PTHR13563">
    <property type="entry name" value="TRNA (GUANINE-9-) METHYLTRANSFERASE"/>
    <property type="match status" value="1"/>
</dbReference>
<keyword evidence="7" id="KW-0175">Coiled coil</keyword>
<dbReference type="InterPro" id="IPR007356">
    <property type="entry name" value="tRNA_m1G_MeTrfase_euk"/>
</dbReference>
<dbReference type="PROSITE" id="PS51675">
    <property type="entry name" value="SAM_MT_TRM10"/>
    <property type="match status" value="1"/>
</dbReference>
<dbReference type="GO" id="GO:0005739">
    <property type="term" value="C:mitochondrion"/>
    <property type="evidence" value="ECO:0007669"/>
    <property type="project" value="UniProtKB-SubCell"/>
</dbReference>
<evidence type="ECO:0000256" key="7">
    <source>
        <dbReference type="ARBA" id="ARBA00023054"/>
    </source>
</evidence>
<evidence type="ECO:0000256" key="4">
    <source>
        <dbReference type="ARBA" id="ARBA00022691"/>
    </source>
</evidence>
<name>G3MRS8_AMBMU</name>
<dbReference type="InterPro" id="IPR038459">
    <property type="entry name" value="MT_TRM10-typ_sf"/>
</dbReference>